<keyword evidence="2 3" id="KW-0812">Transmembrane</keyword>
<proteinExistence type="predicted"/>
<evidence type="ECO:0000256" key="2">
    <source>
        <dbReference type="SAM" id="Phobius"/>
    </source>
</evidence>
<evidence type="ECO:0000313" key="4">
    <source>
        <dbReference type="Proteomes" id="UP000051952"/>
    </source>
</evidence>
<name>A0A0S4JK31_BODSA</name>
<gene>
    <name evidence="3" type="ORF">BSAL_28460</name>
</gene>
<accession>A0A0S4JK31</accession>
<keyword evidence="2" id="KW-1133">Transmembrane helix</keyword>
<dbReference type="Proteomes" id="UP000051952">
    <property type="component" value="Unassembled WGS sequence"/>
</dbReference>
<protein>
    <submittedName>
        <fullName evidence="3">Transmembrane protein, putative</fullName>
    </submittedName>
</protein>
<dbReference type="AlphaFoldDB" id="A0A0S4JK31"/>
<reference evidence="4" key="1">
    <citation type="submission" date="2015-09" db="EMBL/GenBank/DDBJ databases">
        <authorList>
            <consortium name="Pathogen Informatics"/>
        </authorList>
    </citation>
    <scope>NUCLEOTIDE SEQUENCE [LARGE SCALE GENOMIC DNA]</scope>
    <source>
        <strain evidence="4">Lake Konstanz</strain>
    </source>
</reference>
<sequence length="115" mass="12527">MDYLYYPEASHPTKKTLSDVVDPTAVVLDFRGSASVTQRRNGDRAGTSASHQAAFGSTACHYENSDDESKRPSNKQRDEIVAEQQFHAFLAVAIVCLLVIVLLVVGLVTTSTRNA</sequence>
<dbReference type="VEuPathDB" id="TriTrypDB:BSAL_28460"/>
<feature type="region of interest" description="Disordered" evidence="1">
    <location>
        <begin position="35"/>
        <end position="55"/>
    </location>
</feature>
<organism evidence="3 4">
    <name type="scientific">Bodo saltans</name>
    <name type="common">Flagellated protozoan</name>
    <dbReference type="NCBI Taxonomy" id="75058"/>
    <lineage>
        <taxon>Eukaryota</taxon>
        <taxon>Discoba</taxon>
        <taxon>Euglenozoa</taxon>
        <taxon>Kinetoplastea</taxon>
        <taxon>Metakinetoplastina</taxon>
        <taxon>Eubodonida</taxon>
        <taxon>Bodonidae</taxon>
        <taxon>Bodo</taxon>
    </lineage>
</organism>
<dbReference type="EMBL" id="CYKH01001860">
    <property type="protein sequence ID" value="CUG90720.1"/>
    <property type="molecule type" value="Genomic_DNA"/>
</dbReference>
<evidence type="ECO:0000256" key="1">
    <source>
        <dbReference type="SAM" id="MobiDB-lite"/>
    </source>
</evidence>
<evidence type="ECO:0000313" key="3">
    <source>
        <dbReference type="EMBL" id="CUG90720.1"/>
    </source>
</evidence>
<feature type="transmembrane region" description="Helical" evidence="2">
    <location>
        <begin position="86"/>
        <end position="108"/>
    </location>
</feature>
<keyword evidence="4" id="KW-1185">Reference proteome</keyword>
<keyword evidence="2" id="KW-0472">Membrane</keyword>